<keyword evidence="2" id="KW-1185">Reference proteome</keyword>
<accession>A0A7W9VW95</accession>
<dbReference type="Proteomes" id="UP000533306">
    <property type="component" value="Unassembled WGS sequence"/>
</dbReference>
<dbReference type="EMBL" id="JACHEU010000003">
    <property type="protein sequence ID" value="MBB6013863.1"/>
    <property type="molecule type" value="Genomic_DNA"/>
</dbReference>
<evidence type="ECO:0000313" key="2">
    <source>
        <dbReference type="Proteomes" id="UP000533306"/>
    </source>
</evidence>
<name>A0A7W9VW95_9HYPH</name>
<dbReference type="SUPFAM" id="SSF53474">
    <property type="entry name" value="alpha/beta-Hydrolases"/>
    <property type="match status" value="1"/>
</dbReference>
<sequence length="210" mass="22885">MPRTSELHEELAFGYRLHEPDAPDGSWVILLHGSGTDETVLVPFAAQVFPQARLMAVRGRIVQEESRRWFTRLTPVAFDQHSIRSEAQAFARFLAQAGREHGFDPADAVFLGYSNGANLLSSLLFLHPGLVRRAVLLRAMPVLDAPPPADLSAVSALVLSGTRDATYGPYAAPLAQQLRGAGARVEAHAVDCGHEFSDPDAALIRNWLKP</sequence>
<gene>
    <name evidence="1" type="ORF">HNR59_003257</name>
</gene>
<comment type="caution">
    <text evidence="1">The sequence shown here is derived from an EMBL/GenBank/DDBJ whole genome shotgun (WGS) entry which is preliminary data.</text>
</comment>
<evidence type="ECO:0000313" key="1">
    <source>
        <dbReference type="EMBL" id="MBB6013863.1"/>
    </source>
</evidence>
<reference evidence="1 2" key="1">
    <citation type="submission" date="2020-08" db="EMBL/GenBank/DDBJ databases">
        <title>Genomic Encyclopedia of Type Strains, Phase IV (KMG-IV): sequencing the most valuable type-strain genomes for metagenomic binning, comparative biology and taxonomic classification.</title>
        <authorList>
            <person name="Goeker M."/>
        </authorList>
    </citation>
    <scope>NUCLEOTIDE SEQUENCE [LARGE SCALE GENOMIC DNA]</scope>
    <source>
        <strain evidence="1 2">DSM 11099</strain>
    </source>
</reference>
<proteinExistence type="predicted"/>
<dbReference type="InterPro" id="IPR029058">
    <property type="entry name" value="AB_hydrolase_fold"/>
</dbReference>
<dbReference type="RefSeq" id="WP_183832054.1">
    <property type="nucleotide sequence ID" value="NZ_JACHEU010000003.1"/>
</dbReference>
<dbReference type="AlphaFoldDB" id="A0A7W9VW95"/>
<dbReference type="Gene3D" id="3.40.50.1820">
    <property type="entry name" value="alpha/beta hydrolase"/>
    <property type="match status" value="1"/>
</dbReference>
<organism evidence="1 2">
    <name type="scientific">Aquamicrobium lusatiense</name>
    <dbReference type="NCBI Taxonomy" id="89772"/>
    <lineage>
        <taxon>Bacteria</taxon>
        <taxon>Pseudomonadati</taxon>
        <taxon>Pseudomonadota</taxon>
        <taxon>Alphaproteobacteria</taxon>
        <taxon>Hyphomicrobiales</taxon>
        <taxon>Phyllobacteriaceae</taxon>
        <taxon>Aquamicrobium</taxon>
    </lineage>
</organism>
<protein>
    <submittedName>
        <fullName evidence="1">Phospholipase/carboxylesterase</fullName>
    </submittedName>
</protein>